<dbReference type="AlphaFoldDB" id="D7A4E9"/>
<dbReference type="Pfam" id="PF09954">
    <property type="entry name" value="DUF2188"/>
    <property type="match status" value="1"/>
</dbReference>
<dbReference type="eggNOG" id="ENOG503348X">
    <property type="taxonomic scope" value="Bacteria"/>
</dbReference>
<organism evidence="2 3">
    <name type="scientific">Ancylobacter novellus (strain ATCC 8093 / DSM 506 / JCM 20403 / CCM 1077 / IAM 12100 / NBRC 12443 / NCIMB 10456)</name>
    <name type="common">Starkeya novella</name>
    <dbReference type="NCBI Taxonomy" id="639283"/>
    <lineage>
        <taxon>Bacteria</taxon>
        <taxon>Pseudomonadati</taxon>
        <taxon>Pseudomonadota</taxon>
        <taxon>Alphaproteobacteria</taxon>
        <taxon>Hyphomicrobiales</taxon>
        <taxon>Xanthobacteraceae</taxon>
        <taxon>Ancylobacter</taxon>
    </lineage>
</organism>
<dbReference type="EMBL" id="CP002026">
    <property type="protein sequence ID" value="ADH89812.1"/>
    <property type="molecule type" value="Genomic_DNA"/>
</dbReference>
<name>D7A4E9_ANCN5</name>
<reference evidence="2 3" key="1">
    <citation type="journal article" date="2012" name="Stand. Genomic Sci.">
        <title>Complete genome sequence of the facultatively chemolithoautotrophic and methylotrophic alpha Proteobacterium Starkeya novella type strain (ATCC 8093(T)).</title>
        <authorList>
            <person name="Kappler U."/>
            <person name="Davenport K."/>
            <person name="Beatson S."/>
            <person name="Lucas S."/>
            <person name="Lapidus A."/>
            <person name="Copeland A."/>
            <person name="Berry K.W."/>
            <person name="Glavina Del Rio T."/>
            <person name="Hammon N."/>
            <person name="Dalin E."/>
            <person name="Tice H."/>
            <person name="Pitluck S."/>
            <person name="Richardson P."/>
            <person name="Bruce D."/>
            <person name="Goodwin L.A."/>
            <person name="Han C."/>
            <person name="Tapia R."/>
            <person name="Detter J.C."/>
            <person name="Chang Y.J."/>
            <person name="Jeffries C.D."/>
            <person name="Land M."/>
            <person name="Hauser L."/>
            <person name="Kyrpides N.C."/>
            <person name="Goker M."/>
            <person name="Ivanova N."/>
            <person name="Klenk H.P."/>
            <person name="Woyke T."/>
        </authorList>
    </citation>
    <scope>NUCLEOTIDE SEQUENCE [LARGE SCALE GENOMIC DNA]</scope>
    <source>
        <strain evidence="3">ATCC 8093 / DSM 506 / JCM 20403 / CCM 1077 / IAM 12100 / NBRC 12443 / NCIMB 10456</strain>
    </source>
</reference>
<evidence type="ECO:0008006" key="4">
    <source>
        <dbReference type="Google" id="ProtNLM"/>
    </source>
</evidence>
<feature type="region of interest" description="Disordered" evidence="1">
    <location>
        <begin position="34"/>
        <end position="79"/>
    </location>
</feature>
<accession>D7A4E9</accession>
<feature type="compositionally biased region" description="Basic and acidic residues" evidence="1">
    <location>
        <begin position="34"/>
        <end position="46"/>
    </location>
</feature>
<sequence>MAHITYEIVEHDGGWAYKLGDVFSETFPTHEEARRAAERVAREQSRPGETTSIEYEDRSGKWHEETARGDDRPEAEVKG</sequence>
<evidence type="ECO:0000313" key="3">
    <source>
        <dbReference type="Proteomes" id="UP000006633"/>
    </source>
</evidence>
<protein>
    <recommendedName>
        <fullName evidence="4">DUF2188 domain-containing protein</fullName>
    </recommendedName>
</protein>
<dbReference type="RefSeq" id="WP_013167316.1">
    <property type="nucleotide sequence ID" value="NC_014217.1"/>
</dbReference>
<dbReference type="InterPro" id="IPR018691">
    <property type="entry name" value="DUF2188"/>
</dbReference>
<evidence type="ECO:0000313" key="2">
    <source>
        <dbReference type="EMBL" id="ADH89812.1"/>
    </source>
</evidence>
<proteinExistence type="predicted"/>
<evidence type="ECO:0000256" key="1">
    <source>
        <dbReference type="SAM" id="MobiDB-lite"/>
    </source>
</evidence>
<dbReference type="OrthoDB" id="7596641at2"/>
<dbReference type="KEGG" id="sno:Snov_2517"/>
<keyword evidence="3" id="KW-1185">Reference proteome</keyword>
<dbReference type="Proteomes" id="UP000006633">
    <property type="component" value="Chromosome"/>
</dbReference>
<feature type="compositionally biased region" description="Basic and acidic residues" evidence="1">
    <location>
        <begin position="55"/>
        <end position="79"/>
    </location>
</feature>
<dbReference type="HOGENOM" id="CLU_157284_1_0_5"/>
<gene>
    <name evidence="2" type="ordered locus">Snov_2517</name>
</gene>